<feature type="compositionally biased region" description="Polar residues" evidence="2">
    <location>
        <begin position="352"/>
        <end position="361"/>
    </location>
</feature>
<keyword evidence="5" id="KW-1185">Reference proteome</keyword>
<protein>
    <recommendedName>
        <fullName evidence="3">PH domain-containing protein</fullName>
    </recommendedName>
</protein>
<dbReference type="PROSITE" id="PS50003">
    <property type="entry name" value="PH_DOMAIN"/>
    <property type="match status" value="2"/>
</dbReference>
<feature type="compositionally biased region" description="Acidic residues" evidence="2">
    <location>
        <begin position="367"/>
        <end position="376"/>
    </location>
</feature>
<dbReference type="InterPro" id="IPR001849">
    <property type="entry name" value="PH_domain"/>
</dbReference>
<dbReference type="GO" id="GO:0042147">
    <property type="term" value="P:retrograde transport, endosome to Golgi"/>
    <property type="evidence" value="ECO:0007669"/>
    <property type="project" value="TreeGrafter"/>
</dbReference>
<dbReference type="GO" id="GO:0007032">
    <property type="term" value="P:endosome organization"/>
    <property type="evidence" value="ECO:0007669"/>
    <property type="project" value="TreeGrafter"/>
</dbReference>
<evidence type="ECO:0000313" key="5">
    <source>
        <dbReference type="Proteomes" id="UP001515480"/>
    </source>
</evidence>
<dbReference type="GO" id="GO:0001881">
    <property type="term" value="P:receptor recycling"/>
    <property type="evidence" value="ECO:0007669"/>
    <property type="project" value="TreeGrafter"/>
</dbReference>
<feature type="domain" description="PH" evidence="3">
    <location>
        <begin position="50"/>
        <end position="171"/>
    </location>
</feature>
<gene>
    <name evidence="4" type="ORF">AB1Y20_022605</name>
</gene>
<feature type="region of interest" description="Disordered" evidence="2">
    <location>
        <begin position="334"/>
        <end position="376"/>
    </location>
</feature>
<dbReference type="GO" id="GO:0005802">
    <property type="term" value="C:trans-Golgi network"/>
    <property type="evidence" value="ECO:0007669"/>
    <property type="project" value="TreeGrafter"/>
</dbReference>
<proteinExistence type="predicted"/>
<evidence type="ECO:0000313" key="4">
    <source>
        <dbReference type="EMBL" id="KAL1521050.1"/>
    </source>
</evidence>
<dbReference type="AlphaFoldDB" id="A0AB34JJH3"/>
<dbReference type="Proteomes" id="UP001515480">
    <property type="component" value="Unassembled WGS sequence"/>
</dbReference>
<dbReference type="PANTHER" id="PTHR22902">
    <property type="entry name" value="SESQUIPEDALIAN"/>
    <property type="match status" value="1"/>
</dbReference>
<dbReference type="Gene3D" id="2.30.29.30">
    <property type="entry name" value="Pleckstrin-homology domain (PH domain)/Phosphotyrosine-binding domain (PTB)"/>
    <property type="match status" value="2"/>
</dbReference>
<dbReference type="CDD" id="cd00821">
    <property type="entry name" value="PH"/>
    <property type="match status" value="1"/>
</dbReference>
<dbReference type="Pfam" id="PF00169">
    <property type="entry name" value="PH"/>
    <property type="match status" value="2"/>
</dbReference>
<dbReference type="EMBL" id="JBGBPQ010000008">
    <property type="protein sequence ID" value="KAL1521050.1"/>
    <property type="molecule type" value="Genomic_DNA"/>
</dbReference>
<evidence type="ECO:0000256" key="2">
    <source>
        <dbReference type="SAM" id="MobiDB-lite"/>
    </source>
</evidence>
<comment type="caution">
    <text evidence="4">The sequence shown here is derived from an EMBL/GenBank/DDBJ whole genome shotgun (WGS) entry which is preliminary data.</text>
</comment>
<evidence type="ECO:0000259" key="3">
    <source>
        <dbReference type="PROSITE" id="PS50003"/>
    </source>
</evidence>
<dbReference type="InterPro" id="IPR011993">
    <property type="entry name" value="PH-like_dom_sf"/>
</dbReference>
<keyword evidence="1" id="KW-0597">Phosphoprotein</keyword>
<evidence type="ECO:0000256" key="1">
    <source>
        <dbReference type="ARBA" id="ARBA00022553"/>
    </source>
</evidence>
<dbReference type="SUPFAM" id="SSF50729">
    <property type="entry name" value="PH domain-like"/>
    <property type="match status" value="2"/>
</dbReference>
<dbReference type="GO" id="GO:0055037">
    <property type="term" value="C:recycling endosome"/>
    <property type="evidence" value="ECO:0007669"/>
    <property type="project" value="TreeGrafter"/>
</dbReference>
<accession>A0AB34JJH3</accession>
<dbReference type="InterPro" id="IPR045188">
    <property type="entry name" value="Boi1/Boi2-like"/>
</dbReference>
<dbReference type="SMART" id="SM00233">
    <property type="entry name" value="PH"/>
    <property type="match status" value="2"/>
</dbReference>
<feature type="compositionally biased region" description="Low complexity" evidence="2">
    <location>
        <begin position="334"/>
        <end position="347"/>
    </location>
</feature>
<name>A0AB34JJH3_PRYPA</name>
<reference evidence="4 5" key="1">
    <citation type="journal article" date="2024" name="Science">
        <title>Giant polyketide synthase enzymes in the biosynthesis of giant marine polyether toxins.</title>
        <authorList>
            <person name="Fallon T.R."/>
            <person name="Shende V.V."/>
            <person name="Wierzbicki I.H."/>
            <person name="Pendleton A.L."/>
            <person name="Watervoot N.F."/>
            <person name="Auber R.P."/>
            <person name="Gonzalez D.J."/>
            <person name="Wisecaver J.H."/>
            <person name="Moore B.S."/>
        </authorList>
    </citation>
    <scope>NUCLEOTIDE SEQUENCE [LARGE SCALE GENOMIC DNA]</scope>
    <source>
        <strain evidence="4 5">12B1</strain>
    </source>
</reference>
<dbReference type="PANTHER" id="PTHR22902:SF27">
    <property type="entry name" value="PLECKSTRIN HOMOLOGY DOMAIN-CONTAINING FAMILY A MEMBER 3"/>
    <property type="match status" value="1"/>
</dbReference>
<dbReference type="GO" id="GO:0005769">
    <property type="term" value="C:early endosome"/>
    <property type="evidence" value="ECO:0007669"/>
    <property type="project" value="TreeGrafter"/>
</dbReference>
<organism evidence="4 5">
    <name type="scientific">Prymnesium parvum</name>
    <name type="common">Toxic golden alga</name>
    <dbReference type="NCBI Taxonomy" id="97485"/>
    <lineage>
        <taxon>Eukaryota</taxon>
        <taxon>Haptista</taxon>
        <taxon>Haptophyta</taxon>
        <taxon>Prymnesiophyceae</taxon>
        <taxon>Prymnesiales</taxon>
        <taxon>Prymnesiaceae</taxon>
        <taxon>Prymnesium</taxon>
    </lineage>
</organism>
<sequence length="376" mass="41492">MRAVSLVSRLSQAFDDVRRTVSLVSQRWVQSKARMASLDALGEVPSRPVVLGRRGYLYKKAGGKEGQESMLKALAHQRWTKRYFVLPTGSTRLSYYKSEEAFHAGLAPLGTVECKSATMSLCKEVPAHDERASTKGPIQVFSIHSEKRELKLRAPNDDYEAWMGALKPIIEFDYADGTDGEDDGFNELDVGMDDDDIEEAADSLSALSMERARDAPGIRGYLLKKAGGKGGVKSSKLRANIAEKWTKRYFVLPPTISRLSYYTSEEDYKKGADALGTVECLGSTIFLKDIVGEVHRFTIAARERELKLKADSAGEYARWAHALGYFGKVENAQSSRSTAARSQSSASMMGNPATSLDSKLTVTPVKEEDEEDEDSD</sequence>
<dbReference type="GO" id="GO:0005829">
    <property type="term" value="C:cytosol"/>
    <property type="evidence" value="ECO:0007669"/>
    <property type="project" value="GOC"/>
</dbReference>
<feature type="domain" description="PH" evidence="3">
    <location>
        <begin position="215"/>
        <end position="328"/>
    </location>
</feature>